<sequence>MSQLRYEADIPSTSKLIVGMEHNRTGPRLSGSGSQQGGDGSEFRKDYRDGYNVCMDALYLEPGGCRHDLPTGPPKSCDSVVERSGSPRKVSRVERFQVSLANPHPPPDGRPRSMREVWTMVILMVGPLQCASWSGSRARRLLFSPYLGRISGRIGQQCSRYPFERIKGCGTQDVRQCRRKNSSVG</sequence>
<accession>A0A067PQ97</accession>
<protein>
    <submittedName>
        <fullName evidence="2">Uncharacterized protein</fullName>
    </submittedName>
</protein>
<gene>
    <name evidence="2" type="ORF">JAAARDRAFT_317029</name>
</gene>
<organism evidence="2 3">
    <name type="scientific">Jaapia argillacea MUCL 33604</name>
    <dbReference type="NCBI Taxonomy" id="933084"/>
    <lineage>
        <taxon>Eukaryota</taxon>
        <taxon>Fungi</taxon>
        <taxon>Dikarya</taxon>
        <taxon>Basidiomycota</taxon>
        <taxon>Agaricomycotina</taxon>
        <taxon>Agaricomycetes</taxon>
        <taxon>Agaricomycetidae</taxon>
        <taxon>Jaapiales</taxon>
        <taxon>Jaapiaceae</taxon>
        <taxon>Jaapia</taxon>
    </lineage>
</organism>
<evidence type="ECO:0000256" key="1">
    <source>
        <dbReference type="SAM" id="MobiDB-lite"/>
    </source>
</evidence>
<evidence type="ECO:0000313" key="2">
    <source>
        <dbReference type="EMBL" id="KDQ55990.1"/>
    </source>
</evidence>
<name>A0A067PQ97_9AGAM</name>
<proteinExistence type="predicted"/>
<dbReference type="AlphaFoldDB" id="A0A067PQ97"/>
<feature type="region of interest" description="Disordered" evidence="1">
    <location>
        <begin position="23"/>
        <end position="43"/>
    </location>
</feature>
<dbReference type="HOGENOM" id="CLU_1461515_0_0_1"/>
<reference evidence="3" key="1">
    <citation type="journal article" date="2014" name="Proc. Natl. Acad. Sci. U.S.A.">
        <title>Extensive sampling of basidiomycete genomes demonstrates inadequacy of the white-rot/brown-rot paradigm for wood decay fungi.</title>
        <authorList>
            <person name="Riley R."/>
            <person name="Salamov A.A."/>
            <person name="Brown D.W."/>
            <person name="Nagy L.G."/>
            <person name="Floudas D."/>
            <person name="Held B.W."/>
            <person name="Levasseur A."/>
            <person name="Lombard V."/>
            <person name="Morin E."/>
            <person name="Otillar R."/>
            <person name="Lindquist E.A."/>
            <person name="Sun H."/>
            <person name="LaButti K.M."/>
            <person name="Schmutz J."/>
            <person name="Jabbour D."/>
            <person name="Luo H."/>
            <person name="Baker S.E."/>
            <person name="Pisabarro A.G."/>
            <person name="Walton J.D."/>
            <person name="Blanchette R.A."/>
            <person name="Henrissat B."/>
            <person name="Martin F."/>
            <person name="Cullen D."/>
            <person name="Hibbett D.S."/>
            <person name="Grigoriev I.V."/>
        </authorList>
    </citation>
    <scope>NUCLEOTIDE SEQUENCE [LARGE SCALE GENOMIC DNA]</scope>
    <source>
        <strain evidence="3">MUCL 33604</strain>
    </source>
</reference>
<keyword evidence="3" id="KW-1185">Reference proteome</keyword>
<dbReference type="InParanoid" id="A0A067PQ97"/>
<evidence type="ECO:0000313" key="3">
    <source>
        <dbReference type="Proteomes" id="UP000027265"/>
    </source>
</evidence>
<dbReference type="Proteomes" id="UP000027265">
    <property type="component" value="Unassembled WGS sequence"/>
</dbReference>
<dbReference type="EMBL" id="KL197723">
    <property type="protein sequence ID" value="KDQ55990.1"/>
    <property type="molecule type" value="Genomic_DNA"/>
</dbReference>